<reference evidence="3" key="2">
    <citation type="submission" date="2019-11" db="UniProtKB">
        <authorList>
            <consortium name="WormBaseParasite"/>
        </authorList>
    </citation>
    <scope>IDENTIFICATION</scope>
    <source>
        <strain evidence="3">Puerto Rican</strain>
    </source>
</reference>
<dbReference type="InParanoid" id="A0A5K4F4T7"/>
<dbReference type="WBParaSite" id="Smp_267230.1">
    <property type="protein sequence ID" value="Smp_267230.1"/>
    <property type="gene ID" value="Smp_267230"/>
</dbReference>
<protein>
    <submittedName>
        <fullName evidence="3">SMN domain-containing protein</fullName>
    </submittedName>
</protein>
<sequence>MNSPKVSNKQIWPLVVDNNSDDEAFWDDKDLIAEYNRIESLVQDKLTRELGKNAKHKSSKISGNFHEHINQDSSSTFNNSKVHHTKDTQRENVGLVNTQSLIDNSNPVCDFQWIPPCLNPPPQLFSDLVSSRDSHLPSDVRPSLSPQPVFNNTKGDLSTLEPILRSWYEAGYKLGRSHAMKLKSTSSVPTKNS</sequence>
<evidence type="ECO:0000313" key="2">
    <source>
        <dbReference type="Proteomes" id="UP000008854"/>
    </source>
</evidence>
<feature type="region of interest" description="Disordered" evidence="1">
    <location>
        <begin position="53"/>
        <end position="92"/>
    </location>
</feature>
<dbReference type="Proteomes" id="UP000008854">
    <property type="component" value="Unassembled WGS sequence"/>
</dbReference>
<accession>A0A5K4F4T7</accession>
<organism evidence="2 3">
    <name type="scientific">Schistosoma mansoni</name>
    <name type="common">Blood fluke</name>
    <dbReference type="NCBI Taxonomy" id="6183"/>
    <lineage>
        <taxon>Eukaryota</taxon>
        <taxon>Metazoa</taxon>
        <taxon>Spiralia</taxon>
        <taxon>Lophotrochozoa</taxon>
        <taxon>Platyhelminthes</taxon>
        <taxon>Trematoda</taxon>
        <taxon>Digenea</taxon>
        <taxon>Strigeidida</taxon>
        <taxon>Schistosomatoidea</taxon>
        <taxon>Schistosomatidae</taxon>
        <taxon>Schistosoma</taxon>
    </lineage>
</organism>
<keyword evidence="2" id="KW-1185">Reference proteome</keyword>
<name>A0A5K4F4T7_SCHMA</name>
<proteinExistence type="predicted"/>
<feature type="compositionally biased region" description="Polar residues" evidence="1">
    <location>
        <begin position="71"/>
        <end position="80"/>
    </location>
</feature>
<reference evidence="2" key="1">
    <citation type="journal article" date="2012" name="PLoS Negl. Trop. Dis.">
        <title>A systematically improved high quality genome and transcriptome of the human blood fluke Schistosoma mansoni.</title>
        <authorList>
            <person name="Protasio A.V."/>
            <person name="Tsai I.J."/>
            <person name="Babbage A."/>
            <person name="Nichol S."/>
            <person name="Hunt M."/>
            <person name="Aslett M.A."/>
            <person name="De Silva N."/>
            <person name="Velarde G.S."/>
            <person name="Anderson T.J."/>
            <person name="Clark R.C."/>
            <person name="Davidson C."/>
            <person name="Dillon G.P."/>
            <person name="Holroyd N.E."/>
            <person name="LoVerde P.T."/>
            <person name="Lloyd C."/>
            <person name="McQuillan J."/>
            <person name="Oliveira G."/>
            <person name="Otto T.D."/>
            <person name="Parker-Manuel S.J."/>
            <person name="Quail M.A."/>
            <person name="Wilson R.A."/>
            <person name="Zerlotini A."/>
            <person name="Dunne D.W."/>
            <person name="Berriman M."/>
        </authorList>
    </citation>
    <scope>NUCLEOTIDE SEQUENCE [LARGE SCALE GENOMIC DNA]</scope>
    <source>
        <strain evidence="2">Puerto Rican</strain>
    </source>
</reference>
<evidence type="ECO:0000313" key="3">
    <source>
        <dbReference type="WBParaSite" id="Smp_267230.1"/>
    </source>
</evidence>
<dbReference type="AlphaFoldDB" id="A0A5K4F4T7"/>
<evidence type="ECO:0000256" key="1">
    <source>
        <dbReference type="SAM" id="MobiDB-lite"/>
    </source>
</evidence>